<gene>
    <name evidence="9" type="ORF">BKG89_06095</name>
</gene>
<keyword evidence="5" id="KW-0812">Transmembrane</keyword>
<evidence type="ECO:0000256" key="6">
    <source>
        <dbReference type="ARBA" id="ARBA00023136"/>
    </source>
</evidence>
<name>A0ABX3KXT7_9PAST</name>
<feature type="signal peptide" evidence="8">
    <location>
        <begin position="1"/>
        <end position="23"/>
    </location>
</feature>
<sequence>MKFLYKKCSLFVAWCLFSPHLLAQTDLKTILQYAFIADPTLDEAKANIEMAKSQTKVSEAGHLPVISVTGVSVLDQQRRYTSERRSGPGVSARVNLFAWGGIEAEIERDRQKEGYYQHKLTETQETMGQQIGQLYLTALRAKESILIYQESLKRHKKILNDLGIIASYDEGRFSEVNEALSRKNQVESTILLQERLLHSTLNRLSRYTKKILTPQDLADPFAKIDIKAFIQRYKNPDISTNPSYLAQRKELQSAKAAVDAARARRLPAINLEGNASRHEHEIYLNMSWDIYNPATKYAQEQSYYSQKAAEAKLREIELDVKERELTSEVDMLRNQQLMSVTHKQIALQRNVVKDNELQFTVAAKSLINVLDSYQELTSMQIAEVTARNDFRDAALLYLSSQARISQWAGYNPLLGQK</sequence>
<keyword evidence="6" id="KW-0472">Membrane</keyword>
<dbReference type="SUPFAM" id="SSF56954">
    <property type="entry name" value="Outer membrane efflux proteins (OEP)"/>
    <property type="match status" value="1"/>
</dbReference>
<keyword evidence="10" id="KW-1185">Reference proteome</keyword>
<feature type="chain" id="PRO_5045814997" evidence="8">
    <location>
        <begin position="24"/>
        <end position="417"/>
    </location>
</feature>
<comment type="similarity">
    <text evidence="2">Belongs to the outer membrane factor (OMF) (TC 1.B.17) family.</text>
</comment>
<proteinExistence type="inferred from homology"/>
<evidence type="ECO:0000256" key="5">
    <source>
        <dbReference type="ARBA" id="ARBA00022692"/>
    </source>
</evidence>
<dbReference type="Pfam" id="PF02321">
    <property type="entry name" value="OEP"/>
    <property type="match status" value="1"/>
</dbReference>
<dbReference type="EMBL" id="MLAA01000025">
    <property type="protein sequence ID" value="OOF69574.1"/>
    <property type="molecule type" value="Genomic_DNA"/>
</dbReference>
<dbReference type="Proteomes" id="UP000188820">
    <property type="component" value="Unassembled WGS sequence"/>
</dbReference>
<evidence type="ECO:0000313" key="9">
    <source>
        <dbReference type="EMBL" id="OOF69574.1"/>
    </source>
</evidence>
<evidence type="ECO:0000256" key="4">
    <source>
        <dbReference type="ARBA" id="ARBA00022452"/>
    </source>
</evidence>
<evidence type="ECO:0000256" key="8">
    <source>
        <dbReference type="SAM" id="SignalP"/>
    </source>
</evidence>
<evidence type="ECO:0000256" key="3">
    <source>
        <dbReference type="ARBA" id="ARBA00022448"/>
    </source>
</evidence>
<dbReference type="InterPro" id="IPR003423">
    <property type="entry name" value="OMP_efflux"/>
</dbReference>
<evidence type="ECO:0000256" key="2">
    <source>
        <dbReference type="ARBA" id="ARBA00007613"/>
    </source>
</evidence>
<reference evidence="9 10" key="1">
    <citation type="submission" date="2016-10" db="EMBL/GenBank/DDBJ databases">
        <title>Rodentibacter gen. nov. and new species.</title>
        <authorList>
            <person name="Christensen H."/>
        </authorList>
    </citation>
    <scope>NUCLEOTIDE SEQUENCE [LARGE SCALE GENOMIC DNA]</scope>
    <source>
        <strain evidence="9 10">1998236014</strain>
    </source>
</reference>
<keyword evidence="4" id="KW-1134">Transmembrane beta strand</keyword>
<dbReference type="PANTHER" id="PTHR30026">
    <property type="entry name" value="OUTER MEMBRANE PROTEIN TOLC"/>
    <property type="match status" value="1"/>
</dbReference>
<keyword evidence="3" id="KW-0813">Transport</keyword>
<keyword evidence="7" id="KW-0998">Cell outer membrane</keyword>
<evidence type="ECO:0000256" key="7">
    <source>
        <dbReference type="ARBA" id="ARBA00023237"/>
    </source>
</evidence>
<organism evidence="9 10">
    <name type="scientific">Rodentibacter caecimuris</name>
    <dbReference type="NCBI Taxonomy" id="1796644"/>
    <lineage>
        <taxon>Bacteria</taxon>
        <taxon>Pseudomonadati</taxon>
        <taxon>Pseudomonadota</taxon>
        <taxon>Gammaproteobacteria</taxon>
        <taxon>Pasteurellales</taxon>
        <taxon>Pasteurellaceae</taxon>
        <taxon>Rodentibacter</taxon>
    </lineage>
</organism>
<accession>A0ABX3KXT7</accession>
<comment type="caution">
    <text evidence="9">The sequence shown here is derived from an EMBL/GenBank/DDBJ whole genome shotgun (WGS) entry which is preliminary data.</text>
</comment>
<protein>
    <submittedName>
        <fullName evidence="9">Transporter</fullName>
    </submittedName>
</protein>
<dbReference type="InterPro" id="IPR051906">
    <property type="entry name" value="TolC-like"/>
</dbReference>
<evidence type="ECO:0000313" key="10">
    <source>
        <dbReference type="Proteomes" id="UP000188820"/>
    </source>
</evidence>
<dbReference type="Gene3D" id="1.20.1600.10">
    <property type="entry name" value="Outer membrane efflux proteins (OEP)"/>
    <property type="match status" value="1"/>
</dbReference>
<evidence type="ECO:0000256" key="1">
    <source>
        <dbReference type="ARBA" id="ARBA00004442"/>
    </source>
</evidence>
<keyword evidence="8" id="KW-0732">Signal</keyword>
<comment type="subcellular location">
    <subcellularLocation>
        <location evidence="1">Cell outer membrane</location>
    </subcellularLocation>
</comment>
<dbReference type="PANTHER" id="PTHR30026:SF20">
    <property type="entry name" value="OUTER MEMBRANE PROTEIN TOLC"/>
    <property type="match status" value="1"/>
</dbReference>